<dbReference type="Pfam" id="PF07007">
    <property type="entry name" value="LprI"/>
    <property type="match status" value="1"/>
</dbReference>
<dbReference type="AlphaFoldDB" id="A0AB38TRB0"/>
<evidence type="ECO:0000256" key="1">
    <source>
        <dbReference type="SAM" id="SignalP"/>
    </source>
</evidence>
<dbReference type="RefSeq" id="WP_105852964.1">
    <property type="nucleotide sequence ID" value="NZ_CADETE010000004.1"/>
</dbReference>
<dbReference type="InterPro" id="IPR009739">
    <property type="entry name" value="LprI-like_N"/>
</dbReference>
<feature type="signal peptide" evidence="1">
    <location>
        <begin position="1"/>
        <end position="18"/>
    </location>
</feature>
<evidence type="ECO:0000313" key="3">
    <source>
        <dbReference type="EMBL" id="UWX70004.1"/>
    </source>
</evidence>
<feature type="domain" description="Lysozyme inhibitor LprI-like N-terminal" evidence="2">
    <location>
        <begin position="26"/>
        <end position="112"/>
    </location>
</feature>
<reference evidence="3" key="1">
    <citation type="submission" date="2022-09" db="EMBL/GenBank/DDBJ databases">
        <title>Genomic of Burkholderia gladioli.</title>
        <authorList>
            <person name="Wu H."/>
        </authorList>
    </citation>
    <scope>NUCLEOTIDE SEQUENCE</scope>
    <source>
        <strain evidence="3">ZN-S4</strain>
    </source>
</reference>
<accession>A0AB38TRB0</accession>
<dbReference type="Proteomes" id="UP001059745">
    <property type="component" value="Chromosome 1"/>
</dbReference>
<keyword evidence="1" id="KW-0732">Signal</keyword>
<sequence length="118" mass="13288">MKKIICLLLLLIPLSAFAETCTGNGTVYDDLTCTNRSLADAKKNLNAIYQKIYASTQYKAEFEQSQKAWLNYRDKQCNGYLAAEASQSQGEGPALIVRDCLAELTRQRVDYLKTLLKK</sequence>
<protein>
    <submittedName>
        <fullName evidence="3">DUF1311 domain-containing protein</fullName>
    </submittedName>
</protein>
<evidence type="ECO:0000259" key="2">
    <source>
        <dbReference type="Pfam" id="PF07007"/>
    </source>
</evidence>
<dbReference type="EMBL" id="CP104214">
    <property type="protein sequence ID" value="UWX70004.1"/>
    <property type="molecule type" value="Genomic_DNA"/>
</dbReference>
<organism evidence="3 4">
    <name type="scientific">Burkholderia gladioli</name>
    <name type="common">Pseudomonas marginata</name>
    <name type="synonym">Phytomonas marginata</name>
    <dbReference type="NCBI Taxonomy" id="28095"/>
    <lineage>
        <taxon>Bacteria</taxon>
        <taxon>Pseudomonadati</taxon>
        <taxon>Pseudomonadota</taxon>
        <taxon>Betaproteobacteria</taxon>
        <taxon>Burkholderiales</taxon>
        <taxon>Burkholderiaceae</taxon>
        <taxon>Burkholderia</taxon>
    </lineage>
</organism>
<evidence type="ECO:0000313" key="4">
    <source>
        <dbReference type="Proteomes" id="UP001059745"/>
    </source>
</evidence>
<feature type="chain" id="PRO_5044202860" evidence="1">
    <location>
        <begin position="19"/>
        <end position="118"/>
    </location>
</feature>
<name>A0AB38TRB0_BURGA</name>
<proteinExistence type="predicted"/>
<dbReference type="Gene3D" id="1.20.1270.180">
    <property type="match status" value="1"/>
</dbReference>
<gene>
    <name evidence="3" type="ORF">NYZ96_17720</name>
</gene>